<evidence type="ECO:0000313" key="3">
    <source>
        <dbReference type="Proteomes" id="UP000176939"/>
    </source>
</evidence>
<dbReference type="AlphaFoldDB" id="A0A1F7X438"/>
<dbReference type="InterPro" id="IPR018580">
    <property type="entry name" value="Uncharacterised_YfhO"/>
</dbReference>
<dbReference type="EMBL" id="MGFQ01000019">
    <property type="protein sequence ID" value="OGM09836.1"/>
    <property type="molecule type" value="Genomic_DNA"/>
</dbReference>
<organism evidence="2 3">
    <name type="scientific">Candidatus Woesebacteria bacterium RBG_13_36_22</name>
    <dbReference type="NCBI Taxonomy" id="1802478"/>
    <lineage>
        <taxon>Bacteria</taxon>
        <taxon>Candidatus Woeseibacteriota</taxon>
    </lineage>
</organism>
<feature type="transmembrane region" description="Helical" evidence="1">
    <location>
        <begin position="175"/>
        <end position="191"/>
    </location>
</feature>
<feature type="transmembrane region" description="Helical" evidence="1">
    <location>
        <begin position="446"/>
        <end position="467"/>
    </location>
</feature>
<reference evidence="2 3" key="1">
    <citation type="journal article" date="2016" name="Nat. Commun.">
        <title>Thousands of microbial genomes shed light on interconnected biogeochemical processes in an aquifer system.</title>
        <authorList>
            <person name="Anantharaman K."/>
            <person name="Brown C.T."/>
            <person name="Hug L.A."/>
            <person name="Sharon I."/>
            <person name="Castelle C.J."/>
            <person name="Probst A.J."/>
            <person name="Thomas B.C."/>
            <person name="Singh A."/>
            <person name="Wilkins M.J."/>
            <person name="Karaoz U."/>
            <person name="Brodie E.L."/>
            <person name="Williams K.H."/>
            <person name="Hubbard S.S."/>
            <person name="Banfield J.F."/>
        </authorList>
    </citation>
    <scope>NUCLEOTIDE SEQUENCE [LARGE SCALE GENOMIC DNA]</scope>
</reference>
<feature type="transmembrane region" description="Helical" evidence="1">
    <location>
        <begin position="398"/>
        <end position="415"/>
    </location>
</feature>
<sequence>MFYKLKLIAIKYQNFLILLFFLLPAIYYNFGFFKGLIIWGQDTPKISFPLTYLLDWSFKNFKLTFWTPDIFFGYPIGSEQGQYGLFYLPNILHTFFSLPISLGILYVVHQTLAGFFTFLFTRERKMSIWAGIIAGIAYEFNGFIIAHAQYPSHVYAIMYLPLIFYLLEKAKNSRNILYLFLIGALLGIQFLTGHPNIPIMTIFALVIYLIYLFKDNFRKILQGFLIIFSSAFIVLLPLIIEMKQLIPLSTRALGVNFIDATNSSLNFFDLITFIFPNFFFSNLINNSWAYADAWHLYGYWGQIETFGYIGIITLFLSIFALSKKNINNIYPFLIIIFISFIIALGRNTPIYENIIFKIPLINGLRAPGKFIFLIDFCLAILAGYGLDRIVFAKVNSSKIRYLFIVLFPLIIGYLVNKPNSIIYNLFSLYPTHDLDILRDLNYSLNYHTATSLILLIISTFILLLTTFKKMKKTGVVLIIILLLTDLFLFSQKINTWQKPSEILSPNDPAIQKLSRNLNYNCCRVYAFRNFWSNLMADRLIPYHIPDANGFVSLELSRNNKWQTEAESLWQSGNPKLFQLGSVKYVYENRNNESVLTEIKDYLPRAYVAYNWIYSNNANNSVKNILSKDFNPNTEVVIEGKLNIASRKYLPIQPVKIVKYETNYIRIDANATENGLLVLTDTNYPGWKAYVNGKEEKIIQTNYLFRGVSISKGENIIEFEYQKFNTVILLTFSYFIFFVILSIFLRNNYVQGKN</sequence>
<gene>
    <name evidence="2" type="ORF">A2Z67_03490</name>
</gene>
<dbReference type="PANTHER" id="PTHR38454:SF1">
    <property type="entry name" value="INTEGRAL MEMBRANE PROTEIN"/>
    <property type="match status" value="1"/>
</dbReference>
<proteinExistence type="predicted"/>
<feature type="transmembrane region" description="Helical" evidence="1">
    <location>
        <begin position="152"/>
        <end position="168"/>
    </location>
</feature>
<evidence type="ECO:0000256" key="1">
    <source>
        <dbReference type="SAM" id="Phobius"/>
    </source>
</evidence>
<feature type="transmembrane region" description="Helical" evidence="1">
    <location>
        <begin position="329"/>
        <end position="346"/>
    </location>
</feature>
<evidence type="ECO:0008006" key="4">
    <source>
        <dbReference type="Google" id="ProtNLM"/>
    </source>
</evidence>
<protein>
    <recommendedName>
        <fullName evidence="4">Membrane protein 6-pyruvoyl-tetrahydropterin synthase-related domain-containing protein</fullName>
    </recommendedName>
</protein>
<dbReference type="Pfam" id="PF09586">
    <property type="entry name" value="YfhO"/>
    <property type="match status" value="2"/>
</dbReference>
<dbReference type="Proteomes" id="UP000176939">
    <property type="component" value="Unassembled WGS sequence"/>
</dbReference>
<feature type="transmembrane region" description="Helical" evidence="1">
    <location>
        <begin position="366"/>
        <end position="386"/>
    </location>
</feature>
<name>A0A1F7X438_9BACT</name>
<feature type="transmembrane region" description="Helical" evidence="1">
    <location>
        <begin position="723"/>
        <end position="744"/>
    </location>
</feature>
<feature type="transmembrane region" description="Helical" evidence="1">
    <location>
        <begin position="220"/>
        <end position="240"/>
    </location>
</feature>
<keyword evidence="1" id="KW-0472">Membrane</keyword>
<feature type="transmembrane region" description="Helical" evidence="1">
    <location>
        <begin position="474"/>
        <end position="490"/>
    </location>
</feature>
<feature type="transmembrane region" description="Helical" evidence="1">
    <location>
        <begin position="12"/>
        <end position="30"/>
    </location>
</feature>
<feature type="transmembrane region" description="Helical" evidence="1">
    <location>
        <begin position="127"/>
        <end position="146"/>
    </location>
</feature>
<dbReference type="PANTHER" id="PTHR38454">
    <property type="entry name" value="INTEGRAL MEMBRANE PROTEIN-RELATED"/>
    <property type="match status" value="1"/>
</dbReference>
<accession>A0A1F7X438</accession>
<feature type="transmembrane region" description="Helical" evidence="1">
    <location>
        <begin position="305"/>
        <end position="322"/>
    </location>
</feature>
<feature type="transmembrane region" description="Helical" evidence="1">
    <location>
        <begin position="95"/>
        <end position="120"/>
    </location>
</feature>
<keyword evidence="1" id="KW-1133">Transmembrane helix</keyword>
<feature type="transmembrane region" description="Helical" evidence="1">
    <location>
        <begin position="197"/>
        <end position="213"/>
    </location>
</feature>
<keyword evidence="1" id="KW-0812">Transmembrane</keyword>
<evidence type="ECO:0000313" key="2">
    <source>
        <dbReference type="EMBL" id="OGM09836.1"/>
    </source>
</evidence>
<comment type="caution">
    <text evidence="2">The sequence shown here is derived from an EMBL/GenBank/DDBJ whole genome shotgun (WGS) entry which is preliminary data.</text>
</comment>